<name>A0A2H0PV58_9BACT</name>
<comment type="caution">
    <text evidence="1">The sequence shown here is derived from an EMBL/GenBank/DDBJ whole genome shotgun (WGS) entry which is preliminary data.</text>
</comment>
<protein>
    <submittedName>
        <fullName evidence="1">Uncharacterized protein</fullName>
    </submittedName>
</protein>
<organism evidence="1 2">
    <name type="scientific">Candidatus Brennerbacteria bacterium CG11_big_fil_rev_8_21_14_0_20_43_10</name>
    <dbReference type="NCBI Taxonomy" id="1974523"/>
    <lineage>
        <taxon>Bacteria</taxon>
        <taxon>Candidatus Brenneribacteriota</taxon>
    </lineage>
</organism>
<gene>
    <name evidence="1" type="ORF">COV41_02460</name>
</gene>
<reference evidence="1 2" key="1">
    <citation type="submission" date="2017-09" db="EMBL/GenBank/DDBJ databases">
        <title>Depth-based differentiation of microbial function through sediment-hosted aquifers and enrichment of novel symbionts in the deep terrestrial subsurface.</title>
        <authorList>
            <person name="Probst A.J."/>
            <person name="Ladd B."/>
            <person name="Jarett J.K."/>
            <person name="Geller-Mcgrath D.E."/>
            <person name="Sieber C.M."/>
            <person name="Emerson J.B."/>
            <person name="Anantharaman K."/>
            <person name="Thomas B.C."/>
            <person name="Malmstrom R."/>
            <person name="Stieglmeier M."/>
            <person name="Klingl A."/>
            <person name="Woyke T."/>
            <person name="Ryan C.M."/>
            <person name="Banfield J.F."/>
        </authorList>
    </citation>
    <scope>NUCLEOTIDE SEQUENCE [LARGE SCALE GENOMIC DNA]</scope>
    <source>
        <strain evidence="1">CG11_big_fil_rev_8_21_14_0_20_43_10</strain>
    </source>
</reference>
<sequence length="68" mass="7589">MITLVQQLDIIEAVLLEVLRVRKLAKSHTPPGMLPQTTQFQKQPTKLEIPVPLTKIFVATQPITSVAE</sequence>
<dbReference type="EMBL" id="PCXE01000045">
    <property type="protein sequence ID" value="PIR25933.1"/>
    <property type="molecule type" value="Genomic_DNA"/>
</dbReference>
<accession>A0A2H0PV58</accession>
<dbReference type="Proteomes" id="UP000236846">
    <property type="component" value="Unassembled WGS sequence"/>
</dbReference>
<dbReference type="AlphaFoldDB" id="A0A2H0PV58"/>
<proteinExistence type="predicted"/>
<evidence type="ECO:0000313" key="1">
    <source>
        <dbReference type="EMBL" id="PIR25933.1"/>
    </source>
</evidence>
<evidence type="ECO:0000313" key="2">
    <source>
        <dbReference type="Proteomes" id="UP000236846"/>
    </source>
</evidence>